<evidence type="ECO:0000256" key="2">
    <source>
        <dbReference type="SAM" id="MobiDB-lite"/>
    </source>
</evidence>
<feature type="compositionally biased region" description="Polar residues" evidence="2">
    <location>
        <begin position="374"/>
        <end position="388"/>
    </location>
</feature>
<dbReference type="PROSITE" id="PS50102">
    <property type="entry name" value="RRM"/>
    <property type="match status" value="1"/>
</dbReference>
<evidence type="ECO:0000256" key="1">
    <source>
        <dbReference type="PROSITE-ProRule" id="PRU00176"/>
    </source>
</evidence>
<dbReference type="GO" id="GO:0004842">
    <property type="term" value="F:ubiquitin-protein transferase activity"/>
    <property type="evidence" value="ECO:0007669"/>
    <property type="project" value="InterPro"/>
</dbReference>
<sequence>MGGDQKYGHVRPSRERPPGHCVVDPTVAPPYWALLFSVTWMGRFSTPKGRREGGREGGETKEARNPNPEAARLSDQLRLGATMTTQAKEKCPLCTEEMDLTDKQLKPYLSLVLASDNGNGSEGRMWREMPRVSLKELCADKSNFQKEQAKSQKQKPVKVQSGVTEESIDPYSVRVIQHRLVYIVGMPSEFASDKVLRQHNFLGQYGKIESIIIDNIGANQQIPDSGRVYVTFSREEEAFRCIEAVNGFILDGRPLKATFGVTRYCHVWLSNKVCRKPICSYVHQKAPPEDICTKDDVAVYCARLQHLLGMDTKGLRSGNTLPPPGDCVSRTTVCNGNSKDKTCSDDYGVLHNHGNKNLGTLPATTLQEEKKRNSTPNNQQGLSASVSQELPPLGPKVHHLNDQLASCGDKPQASVQSANGNLNSKQVTAAGNGTVGTLSAKQYVNVVSQGSSGSGRRFTVLTRQTASSDTRSKATGQVGNASSDSQKLTSANNEHSDRIKISRSDNVKLVSQRPEEPSQMLANHLTRAIDKTHVDTDEKNARSDINEKTVCGIQMQLKESTAAHRSTVLQSLRDNPMSNNLPTLDVKSQISVVPDKPSDSQSASKTQLQPSNHKKTAVCSSDTANASDACGIANNQVLFPGGKHQTSSQGEDHSLYKRDKSQSRDQLSSQHPGNVFSPRLLTSLSSIDITAKENKGIKRHVCPPGFEELHRPSDSDKITSVSSPTSIMCSGPDTLVQDSCSATDQPDFISWVSECLEDGGETTQSNRSIPSTLSSTDATWRSMQYPASCFSGASNHFLVSPYPRGLSQHTVGRIENTMNCCCSHPSVSGIANHMPEYWSGSDHSYMPTGGYDVFSQSATLGMIAGMVGTSPQQPSPPVHYNDWTTGSADSDLKSPQVDHTYPMYSLF</sequence>
<feature type="region of interest" description="Disordered" evidence="2">
    <location>
        <begin position="449"/>
        <end position="501"/>
    </location>
</feature>
<dbReference type="GO" id="GO:0003723">
    <property type="term" value="F:RNA binding"/>
    <property type="evidence" value="ECO:0007669"/>
    <property type="project" value="UniProtKB-UniRule"/>
</dbReference>
<dbReference type="CDD" id="cd12438">
    <property type="entry name" value="RRM_CNOT4"/>
    <property type="match status" value="1"/>
</dbReference>
<proteinExistence type="predicted"/>
<dbReference type="InterPro" id="IPR034261">
    <property type="entry name" value="CNOT4_RRM"/>
</dbReference>
<dbReference type="GO" id="GO:0030014">
    <property type="term" value="C:CCR4-NOT complex"/>
    <property type="evidence" value="ECO:0007669"/>
    <property type="project" value="InterPro"/>
</dbReference>
<dbReference type="STRING" id="40148.A0A0D9Y523"/>
<dbReference type="AlphaFoldDB" id="A0A0D9Y523"/>
<keyword evidence="1" id="KW-0694">RNA-binding</keyword>
<reference evidence="4" key="2">
    <citation type="submission" date="2015-04" db="UniProtKB">
        <authorList>
            <consortium name="EnsemblPlants"/>
        </authorList>
    </citation>
    <scope>IDENTIFICATION</scope>
</reference>
<evidence type="ECO:0000313" key="5">
    <source>
        <dbReference type="Proteomes" id="UP000026961"/>
    </source>
</evidence>
<reference evidence="4" key="1">
    <citation type="submission" date="2013-08" db="EMBL/GenBank/DDBJ databases">
        <title>Oryza genome evolution.</title>
        <authorList>
            <person name="Wing R.A."/>
            <person name="Panaud O."/>
            <person name="Oliveira A.C."/>
        </authorList>
    </citation>
    <scope>NUCLEOTIDE SEQUENCE</scope>
</reference>
<feature type="region of interest" description="Disordered" evidence="2">
    <location>
        <begin position="641"/>
        <end position="678"/>
    </location>
</feature>
<feature type="region of interest" description="Disordered" evidence="2">
    <location>
        <begin position="591"/>
        <end position="620"/>
    </location>
</feature>
<dbReference type="InterPro" id="IPR003954">
    <property type="entry name" value="RRM_euk-type"/>
</dbReference>
<dbReference type="GO" id="GO:0016567">
    <property type="term" value="P:protein ubiquitination"/>
    <property type="evidence" value="ECO:0007669"/>
    <property type="project" value="TreeGrafter"/>
</dbReference>
<dbReference type="SMART" id="SM00361">
    <property type="entry name" value="RRM_1"/>
    <property type="match status" value="1"/>
</dbReference>
<dbReference type="Proteomes" id="UP000026961">
    <property type="component" value="Chromosome 1"/>
</dbReference>
<evidence type="ECO:0000259" key="3">
    <source>
        <dbReference type="PROSITE" id="PS50102"/>
    </source>
</evidence>
<dbReference type="InterPro" id="IPR012677">
    <property type="entry name" value="Nucleotide-bd_a/b_plait_sf"/>
</dbReference>
<feature type="region of interest" description="Disordered" evidence="2">
    <location>
        <begin position="704"/>
        <end position="724"/>
    </location>
</feature>
<organism evidence="4">
    <name type="scientific">Oryza glumipatula</name>
    <dbReference type="NCBI Taxonomy" id="40148"/>
    <lineage>
        <taxon>Eukaryota</taxon>
        <taxon>Viridiplantae</taxon>
        <taxon>Streptophyta</taxon>
        <taxon>Embryophyta</taxon>
        <taxon>Tracheophyta</taxon>
        <taxon>Spermatophyta</taxon>
        <taxon>Magnoliopsida</taxon>
        <taxon>Liliopsida</taxon>
        <taxon>Poales</taxon>
        <taxon>Poaceae</taxon>
        <taxon>BOP clade</taxon>
        <taxon>Oryzoideae</taxon>
        <taxon>Oryzeae</taxon>
        <taxon>Oryzinae</taxon>
        <taxon>Oryza</taxon>
    </lineage>
</organism>
<feature type="compositionally biased region" description="Polar residues" evidence="2">
    <location>
        <begin position="461"/>
        <end position="493"/>
    </location>
</feature>
<dbReference type="SUPFAM" id="SSF54928">
    <property type="entry name" value="RNA-binding domain, RBD"/>
    <property type="match status" value="1"/>
</dbReference>
<protein>
    <recommendedName>
        <fullName evidence="3">RRM domain-containing protein</fullName>
    </recommendedName>
</protein>
<feature type="compositionally biased region" description="Basic and acidic residues" evidence="2">
    <location>
        <begin position="650"/>
        <end position="663"/>
    </location>
</feature>
<evidence type="ECO:0000313" key="4">
    <source>
        <dbReference type="EnsemblPlants" id="OGLUM01G07940.1"/>
    </source>
</evidence>
<feature type="region of interest" description="Disordered" evidence="2">
    <location>
        <begin position="1"/>
        <end position="22"/>
    </location>
</feature>
<dbReference type="InterPro" id="IPR000504">
    <property type="entry name" value="RRM_dom"/>
</dbReference>
<feature type="domain" description="RRM" evidence="3">
    <location>
        <begin position="179"/>
        <end position="262"/>
    </location>
</feature>
<feature type="compositionally biased region" description="Polar residues" evidence="2">
    <location>
        <begin position="599"/>
        <end position="611"/>
    </location>
</feature>
<dbReference type="InterPro" id="IPR035979">
    <property type="entry name" value="RBD_domain_sf"/>
</dbReference>
<dbReference type="PANTHER" id="PTHR12603">
    <property type="entry name" value="CCR4-NOT TRANSCRIPTION COMPLEX RELATED"/>
    <property type="match status" value="1"/>
</dbReference>
<dbReference type="PANTHER" id="PTHR12603:SF4">
    <property type="entry name" value="RNA BINDING (RRM_RBD_RNP MOTIFS) FAMILY PROTEIN"/>
    <property type="match status" value="1"/>
</dbReference>
<dbReference type="EnsemblPlants" id="OGLUM01G07940.1">
    <property type="protein sequence ID" value="OGLUM01G07940.1"/>
    <property type="gene ID" value="OGLUM01G07940"/>
</dbReference>
<keyword evidence="5" id="KW-1185">Reference proteome</keyword>
<name>A0A0D9Y523_9ORYZ</name>
<accession>A0A0D9Y523</accession>
<feature type="region of interest" description="Disordered" evidence="2">
    <location>
        <begin position="368"/>
        <end position="418"/>
    </location>
</feature>
<feature type="compositionally biased region" description="Basic and acidic residues" evidence="2">
    <location>
        <begin position="707"/>
        <end position="717"/>
    </location>
</feature>
<dbReference type="InterPro" id="IPR039780">
    <property type="entry name" value="Mot2"/>
</dbReference>
<dbReference type="eggNOG" id="KOG2068">
    <property type="taxonomic scope" value="Eukaryota"/>
</dbReference>
<feature type="compositionally biased region" description="Basic and acidic residues" evidence="2">
    <location>
        <begin position="49"/>
        <end position="64"/>
    </location>
</feature>
<dbReference type="Gramene" id="OGLUM01G07940.1">
    <property type="protein sequence ID" value="OGLUM01G07940.1"/>
    <property type="gene ID" value="OGLUM01G07940"/>
</dbReference>
<dbReference type="Gene3D" id="3.30.70.330">
    <property type="match status" value="1"/>
</dbReference>
<reference evidence="4" key="3">
    <citation type="submission" date="2018-05" db="EMBL/GenBank/DDBJ databases">
        <title>OgluRS3 (Oryza glumaepatula Reference Sequence Version 3).</title>
        <authorList>
            <person name="Zhang J."/>
            <person name="Kudrna D."/>
            <person name="Lee S."/>
            <person name="Talag J."/>
            <person name="Welchert J."/>
            <person name="Wing R.A."/>
        </authorList>
    </citation>
    <scope>NUCLEOTIDE SEQUENCE [LARGE SCALE GENOMIC DNA]</scope>
</reference>
<dbReference type="HOGENOM" id="CLU_353527_0_0_1"/>
<feature type="region of interest" description="Disordered" evidence="2">
    <location>
        <begin position="45"/>
        <end position="72"/>
    </location>
</feature>